<protein>
    <submittedName>
        <fullName evidence="3">Uncharacterized protein</fullName>
    </submittedName>
</protein>
<reference evidence="3" key="1">
    <citation type="journal article" date="2021" name="Nat. Commun.">
        <title>Genetic determinants of endophytism in the Arabidopsis root mycobiome.</title>
        <authorList>
            <person name="Mesny F."/>
            <person name="Miyauchi S."/>
            <person name="Thiergart T."/>
            <person name="Pickel B."/>
            <person name="Atanasova L."/>
            <person name="Karlsson M."/>
            <person name="Huettel B."/>
            <person name="Barry K.W."/>
            <person name="Haridas S."/>
            <person name="Chen C."/>
            <person name="Bauer D."/>
            <person name="Andreopoulos W."/>
            <person name="Pangilinan J."/>
            <person name="LaButti K."/>
            <person name="Riley R."/>
            <person name="Lipzen A."/>
            <person name="Clum A."/>
            <person name="Drula E."/>
            <person name="Henrissat B."/>
            <person name="Kohler A."/>
            <person name="Grigoriev I.V."/>
            <person name="Martin F.M."/>
            <person name="Hacquard S."/>
        </authorList>
    </citation>
    <scope>NUCLEOTIDE SEQUENCE</scope>
    <source>
        <strain evidence="3">MPI-CAGE-AT-0021</strain>
    </source>
</reference>
<feature type="transmembrane region" description="Helical" evidence="2">
    <location>
        <begin position="74"/>
        <end position="92"/>
    </location>
</feature>
<feature type="transmembrane region" description="Helical" evidence="2">
    <location>
        <begin position="186"/>
        <end position="211"/>
    </location>
</feature>
<dbReference type="OrthoDB" id="4733424at2759"/>
<organism evidence="3 4">
    <name type="scientific">Dactylonectria estremocensis</name>
    <dbReference type="NCBI Taxonomy" id="1079267"/>
    <lineage>
        <taxon>Eukaryota</taxon>
        <taxon>Fungi</taxon>
        <taxon>Dikarya</taxon>
        <taxon>Ascomycota</taxon>
        <taxon>Pezizomycotina</taxon>
        <taxon>Sordariomycetes</taxon>
        <taxon>Hypocreomycetidae</taxon>
        <taxon>Hypocreales</taxon>
        <taxon>Nectriaceae</taxon>
        <taxon>Dactylonectria</taxon>
    </lineage>
</organism>
<evidence type="ECO:0000256" key="2">
    <source>
        <dbReference type="SAM" id="Phobius"/>
    </source>
</evidence>
<comment type="caution">
    <text evidence="3">The sequence shown here is derived from an EMBL/GenBank/DDBJ whole genome shotgun (WGS) entry which is preliminary data.</text>
</comment>
<sequence length="259" mass="29016">MPEVLGLVHNIGLALAIVAHAFRFIPARCLHVGMLIVCCMAWAGPGAEDATQYVQMQKSIRFPAVGKSVQQGEIALTVLCFVFDPAISILFYRWGGRVSTKSRKSNPDRAKSFVLFVQTPWYIASLAGWVVCVVFQASYVPILGRKKLELCNTSNPAQCKMVTASWILSIFFWQVLQDRLARICDAAWVLIIHSIDHFILIFLCVCSVLGLPARQKKKEGIDMWRTAAPTPVEQQPIKMQPQEPSGPPSYRSRELEMDH</sequence>
<accession>A0A9P9DZE2</accession>
<dbReference type="AlphaFoldDB" id="A0A9P9DZE2"/>
<keyword evidence="2" id="KW-1133">Transmembrane helix</keyword>
<evidence type="ECO:0000313" key="3">
    <source>
        <dbReference type="EMBL" id="KAH7128063.1"/>
    </source>
</evidence>
<keyword evidence="4" id="KW-1185">Reference proteome</keyword>
<feature type="region of interest" description="Disordered" evidence="1">
    <location>
        <begin position="224"/>
        <end position="259"/>
    </location>
</feature>
<dbReference type="EMBL" id="JAGMUU010000022">
    <property type="protein sequence ID" value="KAH7128063.1"/>
    <property type="molecule type" value="Genomic_DNA"/>
</dbReference>
<dbReference type="Proteomes" id="UP000717696">
    <property type="component" value="Unassembled WGS sequence"/>
</dbReference>
<feature type="transmembrane region" description="Helical" evidence="2">
    <location>
        <begin position="29"/>
        <end position="47"/>
    </location>
</feature>
<evidence type="ECO:0000256" key="1">
    <source>
        <dbReference type="SAM" id="MobiDB-lite"/>
    </source>
</evidence>
<feature type="transmembrane region" description="Helical" evidence="2">
    <location>
        <begin position="6"/>
        <end position="22"/>
    </location>
</feature>
<evidence type="ECO:0000313" key="4">
    <source>
        <dbReference type="Proteomes" id="UP000717696"/>
    </source>
</evidence>
<feature type="transmembrane region" description="Helical" evidence="2">
    <location>
        <begin position="113"/>
        <end position="139"/>
    </location>
</feature>
<keyword evidence="2" id="KW-0812">Transmembrane</keyword>
<proteinExistence type="predicted"/>
<gene>
    <name evidence="3" type="ORF">B0J13DRAFT_530739</name>
</gene>
<name>A0A9P9DZE2_9HYPO</name>
<keyword evidence="2" id="KW-0472">Membrane</keyword>